<dbReference type="AlphaFoldDB" id="A0AAV7UH19"/>
<reference evidence="2" key="1">
    <citation type="journal article" date="2022" name="bioRxiv">
        <title>Sequencing and chromosome-scale assembly of the giantPleurodeles waltlgenome.</title>
        <authorList>
            <person name="Brown T."/>
            <person name="Elewa A."/>
            <person name="Iarovenko S."/>
            <person name="Subramanian E."/>
            <person name="Araus A.J."/>
            <person name="Petzold A."/>
            <person name="Susuki M."/>
            <person name="Suzuki K.-i.T."/>
            <person name="Hayashi T."/>
            <person name="Toyoda A."/>
            <person name="Oliveira C."/>
            <person name="Osipova E."/>
            <person name="Leigh N.D."/>
            <person name="Simon A."/>
            <person name="Yun M.H."/>
        </authorList>
    </citation>
    <scope>NUCLEOTIDE SEQUENCE</scope>
    <source>
        <strain evidence="2">20211129_DDA</strain>
        <tissue evidence="2">Liver</tissue>
    </source>
</reference>
<dbReference type="Proteomes" id="UP001066276">
    <property type="component" value="Chromosome 3_1"/>
</dbReference>
<evidence type="ECO:0000256" key="1">
    <source>
        <dbReference type="SAM" id="MobiDB-lite"/>
    </source>
</evidence>
<sequence length="152" mass="16495">MHSSQGPSNSLTINKSCALRFNDAAWRLHATPHLCTAGNRQSAQRDALSHRLSGQVALEQRSPICAADRPLSVPGARTRLYTSRTAPSVTWIVSQPLYAQVEWPGSAGSHSGLHNNIRHSRLRRPMATPQDSRPESGQALLLSAPSITHSFG</sequence>
<keyword evidence="3" id="KW-1185">Reference proteome</keyword>
<evidence type="ECO:0000313" key="3">
    <source>
        <dbReference type="Proteomes" id="UP001066276"/>
    </source>
</evidence>
<evidence type="ECO:0000313" key="2">
    <source>
        <dbReference type="EMBL" id="KAJ1187769.1"/>
    </source>
</evidence>
<accession>A0AAV7UH19</accession>
<gene>
    <name evidence="2" type="ORF">NDU88_004539</name>
</gene>
<comment type="caution">
    <text evidence="2">The sequence shown here is derived from an EMBL/GenBank/DDBJ whole genome shotgun (WGS) entry which is preliminary data.</text>
</comment>
<name>A0AAV7UH19_PLEWA</name>
<protein>
    <submittedName>
        <fullName evidence="2">Uncharacterized protein</fullName>
    </submittedName>
</protein>
<organism evidence="2 3">
    <name type="scientific">Pleurodeles waltl</name>
    <name type="common">Iberian ribbed newt</name>
    <dbReference type="NCBI Taxonomy" id="8319"/>
    <lineage>
        <taxon>Eukaryota</taxon>
        <taxon>Metazoa</taxon>
        <taxon>Chordata</taxon>
        <taxon>Craniata</taxon>
        <taxon>Vertebrata</taxon>
        <taxon>Euteleostomi</taxon>
        <taxon>Amphibia</taxon>
        <taxon>Batrachia</taxon>
        <taxon>Caudata</taxon>
        <taxon>Salamandroidea</taxon>
        <taxon>Salamandridae</taxon>
        <taxon>Pleurodelinae</taxon>
        <taxon>Pleurodeles</taxon>
    </lineage>
</organism>
<dbReference type="EMBL" id="JANPWB010000005">
    <property type="protein sequence ID" value="KAJ1187769.1"/>
    <property type="molecule type" value="Genomic_DNA"/>
</dbReference>
<feature type="region of interest" description="Disordered" evidence="1">
    <location>
        <begin position="126"/>
        <end position="152"/>
    </location>
</feature>
<proteinExistence type="predicted"/>